<dbReference type="InterPro" id="IPR018449">
    <property type="entry name" value="NIL_domain"/>
</dbReference>
<dbReference type="Gene3D" id="3.30.70.260">
    <property type="match status" value="1"/>
</dbReference>
<dbReference type="SMART" id="SM00382">
    <property type="entry name" value="AAA"/>
    <property type="match status" value="1"/>
</dbReference>
<organism evidence="9 10">
    <name type="scientific">Leptotrichia wadei (strain F0279)</name>
    <dbReference type="NCBI Taxonomy" id="888055"/>
    <lineage>
        <taxon>Bacteria</taxon>
        <taxon>Fusobacteriati</taxon>
        <taxon>Fusobacteriota</taxon>
        <taxon>Fusobacteriia</taxon>
        <taxon>Fusobacteriales</taxon>
        <taxon>Leptotrichiaceae</taxon>
        <taxon>Leptotrichia</taxon>
    </lineage>
</organism>
<evidence type="ECO:0000256" key="3">
    <source>
        <dbReference type="ARBA" id="ARBA00022741"/>
    </source>
</evidence>
<evidence type="ECO:0000256" key="4">
    <source>
        <dbReference type="ARBA" id="ARBA00022840"/>
    </source>
</evidence>
<keyword evidence="1" id="KW-0813">Transport</keyword>
<keyword evidence="2" id="KW-1003">Cell membrane</keyword>
<proteinExistence type="predicted"/>
<keyword evidence="3" id="KW-0547">Nucleotide-binding</keyword>
<dbReference type="GO" id="GO:0016887">
    <property type="term" value="F:ATP hydrolysis activity"/>
    <property type="evidence" value="ECO:0007669"/>
    <property type="project" value="InterPro"/>
</dbReference>
<dbReference type="InterPro" id="IPR050086">
    <property type="entry name" value="MetN_ABC_transporter-like"/>
</dbReference>
<dbReference type="EMBL" id="AWVM01000084">
    <property type="protein sequence ID" value="ERK48918.1"/>
    <property type="molecule type" value="Genomic_DNA"/>
</dbReference>
<dbReference type="PATRIC" id="fig|888055.3.peg.1444"/>
<dbReference type="InterPro" id="IPR017871">
    <property type="entry name" value="ABC_transporter-like_CS"/>
</dbReference>
<dbReference type="InterPro" id="IPR003593">
    <property type="entry name" value="AAA+_ATPase"/>
</dbReference>
<dbReference type="GO" id="GO:0098796">
    <property type="term" value="C:membrane protein complex"/>
    <property type="evidence" value="ECO:0007669"/>
    <property type="project" value="UniProtKB-ARBA"/>
</dbReference>
<keyword evidence="5" id="KW-1278">Translocase</keyword>
<dbReference type="InterPro" id="IPR003439">
    <property type="entry name" value="ABC_transporter-like_ATP-bd"/>
</dbReference>
<keyword evidence="4 9" id="KW-0067">ATP-binding</keyword>
<evidence type="ECO:0000256" key="6">
    <source>
        <dbReference type="ARBA" id="ARBA00022970"/>
    </source>
</evidence>
<dbReference type="SUPFAM" id="SSF55021">
    <property type="entry name" value="ACT-like"/>
    <property type="match status" value="1"/>
</dbReference>
<sequence length="338" mass="37396">MIEISNVKKVFKNKKVEVHALKDVSLKVEKGDIFGIVGYSGAGKSTLLRLVNLLEKPDSGSVKLEGKEIIGLSEGELNELRKNIGMVFQQFNLLETQTVYQNLKIPLVISKTPKSEINERIDELLDFVGLKDKKNVSVSKLSGGQKQRIGIARALATHPKILLCDEATSALDPKTTKSILELLKKINQEFGITILLITHEMEVVKEICNKVAVMQDGEIKEQGNIIEIFTNPKERITKDFISSVINNDIPVSLLKELDLTLPIVRLTFLGENSGQSLISEINKNFDITTKILSASINELGDTILGVLVIQLGGNLELIGKVEEFIVKSGVKVERMEII</sequence>
<dbReference type="PROSITE" id="PS50893">
    <property type="entry name" value="ABC_TRANSPORTER_2"/>
    <property type="match status" value="1"/>
</dbReference>
<dbReference type="FunFam" id="3.40.50.300:FF:000032">
    <property type="entry name" value="Export ABC transporter ATP-binding protein"/>
    <property type="match status" value="1"/>
</dbReference>
<dbReference type="HOGENOM" id="CLU_000604_1_3_0"/>
<dbReference type="Pfam" id="PF00005">
    <property type="entry name" value="ABC_tran"/>
    <property type="match status" value="1"/>
</dbReference>
<evidence type="ECO:0000256" key="7">
    <source>
        <dbReference type="ARBA" id="ARBA00023136"/>
    </source>
</evidence>
<dbReference type="Pfam" id="PF09383">
    <property type="entry name" value="NIL"/>
    <property type="match status" value="1"/>
</dbReference>
<dbReference type="Gene3D" id="3.40.50.300">
    <property type="entry name" value="P-loop containing nucleotide triphosphate hydrolases"/>
    <property type="match status" value="1"/>
</dbReference>
<dbReference type="eggNOG" id="COG1135">
    <property type="taxonomic scope" value="Bacteria"/>
</dbReference>
<name>U2R5L0_LEPWF</name>
<dbReference type="CDD" id="cd03258">
    <property type="entry name" value="ABC_MetN_methionine_transporter"/>
    <property type="match status" value="1"/>
</dbReference>
<feature type="domain" description="ABC transporter" evidence="8">
    <location>
        <begin position="2"/>
        <end position="241"/>
    </location>
</feature>
<dbReference type="PROSITE" id="PS00211">
    <property type="entry name" value="ABC_TRANSPORTER_1"/>
    <property type="match status" value="1"/>
</dbReference>
<evidence type="ECO:0000256" key="2">
    <source>
        <dbReference type="ARBA" id="ARBA00022475"/>
    </source>
</evidence>
<dbReference type="SUPFAM" id="SSF52540">
    <property type="entry name" value="P-loop containing nucleoside triphosphate hydrolases"/>
    <property type="match status" value="1"/>
</dbReference>
<evidence type="ECO:0000256" key="5">
    <source>
        <dbReference type="ARBA" id="ARBA00022967"/>
    </source>
</evidence>
<keyword evidence="7" id="KW-0472">Membrane</keyword>
<evidence type="ECO:0000256" key="1">
    <source>
        <dbReference type="ARBA" id="ARBA00022448"/>
    </source>
</evidence>
<dbReference type="GO" id="GO:0022857">
    <property type="term" value="F:transmembrane transporter activity"/>
    <property type="evidence" value="ECO:0007669"/>
    <property type="project" value="UniProtKB-ARBA"/>
</dbReference>
<dbReference type="GO" id="GO:0006865">
    <property type="term" value="P:amino acid transport"/>
    <property type="evidence" value="ECO:0007669"/>
    <property type="project" value="UniProtKB-KW"/>
</dbReference>
<evidence type="ECO:0000313" key="9">
    <source>
        <dbReference type="EMBL" id="ERK48918.1"/>
    </source>
</evidence>
<dbReference type="AlphaFoldDB" id="U2R5L0"/>
<dbReference type="RefSeq" id="WP_021746369.1">
    <property type="nucleotide sequence ID" value="NZ_KI271407.1"/>
</dbReference>
<dbReference type="SMART" id="SM00930">
    <property type="entry name" value="NIL"/>
    <property type="match status" value="1"/>
</dbReference>
<evidence type="ECO:0000259" key="8">
    <source>
        <dbReference type="PROSITE" id="PS50893"/>
    </source>
</evidence>
<dbReference type="Proteomes" id="UP000016626">
    <property type="component" value="Unassembled WGS sequence"/>
</dbReference>
<dbReference type="GO" id="GO:0005524">
    <property type="term" value="F:ATP binding"/>
    <property type="evidence" value="ECO:0007669"/>
    <property type="project" value="UniProtKB-KW"/>
</dbReference>
<dbReference type="InterPro" id="IPR027417">
    <property type="entry name" value="P-loop_NTPase"/>
</dbReference>
<keyword evidence="6" id="KW-0029">Amino-acid transport</keyword>
<accession>U2R5L0</accession>
<dbReference type="PANTHER" id="PTHR43166">
    <property type="entry name" value="AMINO ACID IMPORT ATP-BINDING PROTEIN"/>
    <property type="match status" value="1"/>
</dbReference>
<evidence type="ECO:0000313" key="10">
    <source>
        <dbReference type="Proteomes" id="UP000016626"/>
    </source>
</evidence>
<reference evidence="9 10" key="1">
    <citation type="submission" date="2013-06" db="EMBL/GenBank/DDBJ databases">
        <authorList>
            <person name="Weinstock G."/>
            <person name="Sodergren E."/>
            <person name="Lobos E.A."/>
            <person name="Fulton L."/>
            <person name="Fulton R."/>
            <person name="Courtney L."/>
            <person name="Fronick C."/>
            <person name="O'Laughlin M."/>
            <person name="Godfrey J."/>
            <person name="Wilson R.M."/>
            <person name="Miner T."/>
            <person name="Farmer C."/>
            <person name="Delehaunty K."/>
            <person name="Cordes M."/>
            <person name="Minx P."/>
            <person name="Tomlinson C."/>
            <person name="Chen J."/>
            <person name="Wollam A."/>
            <person name="Pepin K.H."/>
            <person name="Bhonagiri V."/>
            <person name="Zhang X."/>
            <person name="Warren W."/>
            <person name="Mitreva M."/>
            <person name="Mardis E.R."/>
            <person name="Wilson R.K."/>
        </authorList>
    </citation>
    <scope>NUCLEOTIDE SEQUENCE [LARGE SCALE GENOMIC DNA]</scope>
    <source>
        <strain evidence="9 10">F0279</strain>
    </source>
</reference>
<dbReference type="PANTHER" id="PTHR43166:SF30">
    <property type="entry name" value="METHIONINE IMPORT ATP-BINDING PROTEIN METN"/>
    <property type="match status" value="1"/>
</dbReference>
<protein>
    <submittedName>
        <fullName evidence="9">ABC transporter, ATP-binding protein</fullName>
    </submittedName>
</protein>
<comment type="caution">
    <text evidence="9">The sequence shown here is derived from an EMBL/GenBank/DDBJ whole genome shotgun (WGS) entry which is preliminary data.</text>
</comment>
<gene>
    <name evidence="9" type="ORF">HMPREF9015_01512</name>
</gene>
<dbReference type="InterPro" id="IPR041701">
    <property type="entry name" value="MetN_ABC"/>
</dbReference>
<dbReference type="InterPro" id="IPR045865">
    <property type="entry name" value="ACT-like_dom_sf"/>
</dbReference>